<evidence type="ECO:0000256" key="2">
    <source>
        <dbReference type="ARBA" id="ARBA00022574"/>
    </source>
</evidence>
<dbReference type="EMBL" id="JAQQBS010001423">
    <property type="protein sequence ID" value="KAK0159984.1"/>
    <property type="molecule type" value="Genomic_DNA"/>
</dbReference>
<dbReference type="InterPro" id="IPR015943">
    <property type="entry name" value="WD40/YVTN_repeat-like_dom_sf"/>
</dbReference>
<dbReference type="InterPro" id="IPR050505">
    <property type="entry name" value="WDR55/POC1"/>
</dbReference>
<evidence type="ECO:0000313" key="7">
    <source>
        <dbReference type="EMBL" id="KAK0159984.1"/>
    </source>
</evidence>
<protein>
    <recommendedName>
        <fullName evidence="4">WD repeat-containing protein 55 homolog</fullName>
    </recommendedName>
</protein>
<comment type="caution">
    <text evidence="7">The sequence shown here is derived from an EMBL/GenBank/DDBJ whole genome shotgun (WGS) entry which is preliminary data.</text>
</comment>
<dbReference type="InterPro" id="IPR036322">
    <property type="entry name" value="WD40_repeat_dom_sf"/>
</dbReference>
<dbReference type="SUPFAM" id="SSF50978">
    <property type="entry name" value="WD40 repeat-like"/>
    <property type="match status" value="1"/>
</dbReference>
<feature type="repeat" description="WD" evidence="5">
    <location>
        <begin position="114"/>
        <end position="155"/>
    </location>
</feature>
<evidence type="ECO:0000256" key="5">
    <source>
        <dbReference type="PROSITE-ProRule" id="PRU00221"/>
    </source>
</evidence>
<keyword evidence="2 5" id="KW-0853">WD repeat</keyword>
<evidence type="ECO:0000256" key="1">
    <source>
        <dbReference type="ARBA" id="ARBA00007625"/>
    </source>
</evidence>
<dbReference type="Pfam" id="PF24796">
    <property type="entry name" value="WDR55"/>
    <property type="match status" value="1"/>
</dbReference>
<accession>A0AA39C8Q7</accession>
<name>A0AA39C8Q7_9HYME</name>
<dbReference type="Gene3D" id="2.130.10.10">
    <property type="entry name" value="YVTN repeat-like/Quinoprotein amine dehydrogenase"/>
    <property type="match status" value="2"/>
</dbReference>
<keyword evidence="3" id="KW-0677">Repeat</keyword>
<reference evidence="7" key="1">
    <citation type="journal article" date="2023" name="bioRxiv">
        <title>Scaffold-level genome assemblies of two parasitoid biocontrol wasps reveal the parthenogenesis mechanism and an associated novel virus.</title>
        <authorList>
            <person name="Inwood S."/>
            <person name="Skelly J."/>
            <person name="Guhlin J."/>
            <person name="Harrop T."/>
            <person name="Goldson S."/>
            <person name="Dearden P."/>
        </authorList>
    </citation>
    <scope>NUCLEOTIDE SEQUENCE</scope>
    <source>
        <strain evidence="7">Irish</strain>
        <tissue evidence="7">Whole body</tissue>
    </source>
</reference>
<dbReference type="PROSITE" id="PS00678">
    <property type="entry name" value="WD_REPEATS_1"/>
    <property type="match status" value="1"/>
</dbReference>
<evidence type="ECO:0000256" key="4">
    <source>
        <dbReference type="ARBA" id="ARBA00023478"/>
    </source>
</evidence>
<feature type="repeat" description="WD" evidence="5">
    <location>
        <begin position="157"/>
        <end position="197"/>
    </location>
</feature>
<dbReference type="PROSITE" id="PS50082">
    <property type="entry name" value="WD_REPEATS_2"/>
    <property type="match status" value="3"/>
</dbReference>
<evidence type="ECO:0000256" key="3">
    <source>
        <dbReference type="ARBA" id="ARBA00022737"/>
    </source>
</evidence>
<dbReference type="SMART" id="SM00320">
    <property type="entry name" value="WD40"/>
    <property type="match status" value="5"/>
</dbReference>
<dbReference type="InterPro" id="IPR001680">
    <property type="entry name" value="WD40_rpt"/>
</dbReference>
<feature type="region of interest" description="Disordered" evidence="6">
    <location>
        <begin position="1"/>
        <end position="50"/>
    </location>
</feature>
<evidence type="ECO:0000313" key="8">
    <source>
        <dbReference type="Proteomes" id="UP001168990"/>
    </source>
</evidence>
<dbReference type="PROSITE" id="PS50294">
    <property type="entry name" value="WD_REPEATS_REGION"/>
    <property type="match status" value="1"/>
</dbReference>
<feature type="compositionally biased region" description="Acidic residues" evidence="6">
    <location>
        <begin position="11"/>
        <end position="50"/>
    </location>
</feature>
<keyword evidence="8" id="KW-1185">Reference proteome</keyword>
<reference evidence="7" key="2">
    <citation type="submission" date="2023-03" db="EMBL/GenBank/DDBJ databases">
        <authorList>
            <person name="Inwood S.N."/>
            <person name="Skelly J.G."/>
            <person name="Guhlin J."/>
            <person name="Harrop T.W.R."/>
            <person name="Goldson S.G."/>
            <person name="Dearden P.K."/>
        </authorList>
    </citation>
    <scope>NUCLEOTIDE SEQUENCE</scope>
    <source>
        <strain evidence="7">Irish</strain>
        <tissue evidence="7">Whole body</tissue>
    </source>
</reference>
<dbReference type="AlphaFoldDB" id="A0AA39C8Q7"/>
<dbReference type="PANTHER" id="PTHR44019:SF20">
    <property type="entry name" value="WD REPEAT-CONTAINING PROTEIN 55"/>
    <property type="match status" value="1"/>
</dbReference>
<comment type="similarity">
    <text evidence="1">Belongs to the WD repeat WDR55 family.</text>
</comment>
<feature type="repeat" description="WD" evidence="5">
    <location>
        <begin position="327"/>
        <end position="368"/>
    </location>
</feature>
<evidence type="ECO:0000256" key="6">
    <source>
        <dbReference type="SAM" id="MobiDB-lite"/>
    </source>
</evidence>
<gene>
    <name evidence="7" type="ORF">PV328_007436</name>
</gene>
<dbReference type="Proteomes" id="UP001168990">
    <property type="component" value="Unassembled WGS sequence"/>
</dbReference>
<dbReference type="InterPro" id="IPR019775">
    <property type="entry name" value="WD40_repeat_CS"/>
</dbReference>
<dbReference type="PANTHER" id="PTHR44019">
    <property type="entry name" value="WD REPEAT-CONTAINING PROTEIN 55"/>
    <property type="match status" value="1"/>
</dbReference>
<sequence>MIKDTILIQNDDSDSDVSMDVDSSENEEEESDSEQSEINEDDEKSNEQEEDDLVKAINASKELHREHPPAISIDDYVGGLCFHPINDLIALGNLYGDVLLYKYNNEETNLVSTIELHEKACRDLKFSNDGEILYSVSKDKSIMITDVQTEKLKASYDAAHDVPIYTITVLSEDTFATGDEDGTVKLWDLRQKSQTCEFSLKKMNDYVSTMLTNDDKKYLVCGSGDGSITTINIPARKLHCQSEEYDEEFTSLGLFKNDTKILASTSKGKMYLFNWGEFGYHSDEFPNLTKKAINCMVPITDNVVITGGEDGNLRAYSLFPHRRLGIVGQHNFPIESIDVSNNGTLIASSSHDNLIKFWNVQYFETMNLQEQIKGGKQVQMKYNLPSSKINNPSDFFKDL</sequence>
<proteinExistence type="inferred from homology"/>
<organism evidence="7 8">
    <name type="scientific">Microctonus aethiopoides</name>
    <dbReference type="NCBI Taxonomy" id="144406"/>
    <lineage>
        <taxon>Eukaryota</taxon>
        <taxon>Metazoa</taxon>
        <taxon>Ecdysozoa</taxon>
        <taxon>Arthropoda</taxon>
        <taxon>Hexapoda</taxon>
        <taxon>Insecta</taxon>
        <taxon>Pterygota</taxon>
        <taxon>Neoptera</taxon>
        <taxon>Endopterygota</taxon>
        <taxon>Hymenoptera</taxon>
        <taxon>Apocrita</taxon>
        <taxon>Ichneumonoidea</taxon>
        <taxon>Braconidae</taxon>
        <taxon>Euphorinae</taxon>
        <taxon>Microctonus</taxon>
    </lineage>
</organism>